<sequence>MFGGGRFGGGFGGFGGLMGGPGGMMDDIRFSARPEHYDEFFKAYSMAMLPGRERANVSYGGKIILPSSALARLTHMEIESPWLFELTNTGVNMADIKLTHAGVLEFIADEGHVHLPAWMMRQLNLSEGDPIRLRGKTLPKGKMVKIEPQTVDFLEIADPKGVLESALNNFSTLTKDDIIEFSYNMLTFEIKVLEITPDAEGICIVDTDLEVDFAPPKGYVEPKPQPKALPPTMASKLNINTERYDSISASGTSTPGSHDGAQANGASSAAQGAEGSVRISSFSGQGQSLSGKKPKAKTKERTIEAVPDNSMIRRTDKPRIVTNDTQIGEKKVPAALNLPFGKLFFGYEVIPVGGKENGTESENAQANPFSGSGQTLSGRAPRPNPTTSTTGSGSASTPEASAGRTLGGRGSTRKREIINIDDSD</sequence>
<dbReference type="InterPro" id="IPR055417">
    <property type="entry name" value="UFD1_N1"/>
</dbReference>
<name>A0A316VK05_9BASI</name>
<feature type="compositionally biased region" description="Low complexity" evidence="3">
    <location>
        <begin position="260"/>
        <end position="291"/>
    </location>
</feature>
<dbReference type="RefSeq" id="XP_025356137.1">
    <property type="nucleotide sequence ID" value="XM_025498849.1"/>
</dbReference>
<dbReference type="OrthoDB" id="422728at2759"/>
<evidence type="ECO:0000256" key="1">
    <source>
        <dbReference type="ARBA" id="ARBA00006043"/>
    </source>
</evidence>
<dbReference type="AlphaFoldDB" id="A0A316VK05"/>
<dbReference type="GO" id="GO:0036503">
    <property type="term" value="P:ERAD pathway"/>
    <property type="evidence" value="ECO:0007669"/>
    <property type="project" value="TreeGrafter"/>
</dbReference>
<reference evidence="6 7" key="1">
    <citation type="journal article" date="2018" name="Mol. Biol. Evol.">
        <title>Broad Genomic Sampling Reveals a Smut Pathogenic Ancestry of the Fungal Clade Ustilaginomycotina.</title>
        <authorList>
            <person name="Kijpornyongpan T."/>
            <person name="Mondo S.J."/>
            <person name="Barry K."/>
            <person name="Sandor L."/>
            <person name="Lee J."/>
            <person name="Lipzen A."/>
            <person name="Pangilinan J."/>
            <person name="LaButti K."/>
            <person name="Hainaut M."/>
            <person name="Henrissat B."/>
            <person name="Grigoriev I.V."/>
            <person name="Spatafora J.W."/>
            <person name="Aime M.C."/>
        </authorList>
    </citation>
    <scope>NUCLEOTIDE SEQUENCE [LARGE SCALE GENOMIC DNA]</scope>
    <source>
        <strain evidence="6 7">MCA 3882</strain>
    </source>
</reference>
<keyword evidence="7" id="KW-1185">Reference proteome</keyword>
<dbReference type="InParanoid" id="A0A316VK05"/>
<dbReference type="GO" id="GO:0034098">
    <property type="term" value="C:VCP-NPL4-UFD1 AAA ATPase complex"/>
    <property type="evidence" value="ECO:0007669"/>
    <property type="project" value="TreeGrafter"/>
</dbReference>
<evidence type="ECO:0000259" key="4">
    <source>
        <dbReference type="Pfam" id="PF03152"/>
    </source>
</evidence>
<dbReference type="GO" id="GO:0031593">
    <property type="term" value="F:polyubiquitin modification-dependent protein binding"/>
    <property type="evidence" value="ECO:0007669"/>
    <property type="project" value="TreeGrafter"/>
</dbReference>
<comment type="similarity">
    <text evidence="1">Belongs to the UFD1 family.</text>
</comment>
<dbReference type="GeneID" id="37020630"/>
<dbReference type="Pfam" id="PF24842">
    <property type="entry name" value="UFD1_N2"/>
    <property type="match status" value="1"/>
</dbReference>
<evidence type="ECO:0000256" key="3">
    <source>
        <dbReference type="SAM" id="MobiDB-lite"/>
    </source>
</evidence>
<feature type="compositionally biased region" description="Polar residues" evidence="3">
    <location>
        <begin position="360"/>
        <end position="377"/>
    </location>
</feature>
<feature type="region of interest" description="Disordered" evidence="3">
    <location>
        <begin position="246"/>
        <end position="303"/>
    </location>
</feature>
<dbReference type="InterPro" id="IPR004854">
    <property type="entry name" value="Ufd1-like"/>
</dbReference>
<protein>
    <submittedName>
        <fullName evidence="6">UFD1-domain-containing protein</fullName>
    </submittedName>
</protein>
<feature type="compositionally biased region" description="Low complexity" evidence="3">
    <location>
        <begin position="385"/>
        <end position="403"/>
    </location>
</feature>
<accession>A0A316VK05</accession>
<dbReference type="Gene3D" id="3.10.330.10">
    <property type="match status" value="1"/>
</dbReference>
<feature type="region of interest" description="Disordered" evidence="3">
    <location>
        <begin position="356"/>
        <end position="424"/>
    </location>
</feature>
<gene>
    <name evidence="6" type="ORF">FA14DRAFT_160824</name>
</gene>
<dbReference type="FunCoup" id="A0A316VK05">
    <property type="interactions" value="620"/>
</dbReference>
<organism evidence="6 7">
    <name type="scientific">Meira miltonrushii</name>
    <dbReference type="NCBI Taxonomy" id="1280837"/>
    <lineage>
        <taxon>Eukaryota</taxon>
        <taxon>Fungi</taxon>
        <taxon>Dikarya</taxon>
        <taxon>Basidiomycota</taxon>
        <taxon>Ustilaginomycotina</taxon>
        <taxon>Exobasidiomycetes</taxon>
        <taxon>Exobasidiales</taxon>
        <taxon>Brachybasidiaceae</taxon>
        <taxon>Meira</taxon>
    </lineage>
</organism>
<evidence type="ECO:0000313" key="6">
    <source>
        <dbReference type="EMBL" id="PWN35835.1"/>
    </source>
</evidence>
<dbReference type="Pfam" id="PF03152">
    <property type="entry name" value="UFD1_N1"/>
    <property type="match status" value="1"/>
</dbReference>
<evidence type="ECO:0000313" key="7">
    <source>
        <dbReference type="Proteomes" id="UP000245771"/>
    </source>
</evidence>
<dbReference type="GO" id="GO:0006511">
    <property type="term" value="P:ubiquitin-dependent protein catabolic process"/>
    <property type="evidence" value="ECO:0007669"/>
    <property type="project" value="InterPro"/>
</dbReference>
<dbReference type="InterPro" id="IPR055418">
    <property type="entry name" value="UFD1_N2"/>
</dbReference>
<dbReference type="InterPro" id="IPR042299">
    <property type="entry name" value="Ufd1-like_Nn"/>
</dbReference>
<feature type="domain" description="Ubiquitin fusion degradation protein UFD1 N-terminal subdomain 2" evidence="5">
    <location>
        <begin position="140"/>
        <end position="216"/>
    </location>
</feature>
<proteinExistence type="inferred from homology"/>
<feature type="compositionally biased region" description="Polar residues" evidence="3">
    <location>
        <begin position="246"/>
        <end position="256"/>
    </location>
</feature>
<dbReference type="Proteomes" id="UP000245771">
    <property type="component" value="Unassembled WGS sequence"/>
</dbReference>
<feature type="domain" description="Ubiquitin fusion degradation protein UFD1 N-terminal subdomain 1" evidence="4">
    <location>
        <begin position="38"/>
        <end position="139"/>
    </location>
</feature>
<evidence type="ECO:0000259" key="5">
    <source>
        <dbReference type="Pfam" id="PF24842"/>
    </source>
</evidence>
<feature type="non-terminal residue" evidence="6">
    <location>
        <position position="424"/>
    </location>
</feature>
<dbReference type="PANTHER" id="PTHR12555:SF13">
    <property type="entry name" value="UBIQUITIN RECOGNITION FACTOR IN ER-ASSOCIATED DEGRADATION PROTEIN 1"/>
    <property type="match status" value="1"/>
</dbReference>
<dbReference type="PANTHER" id="PTHR12555">
    <property type="entry name" value="UBIQUITIN FUSION DEGRADATON PROTEIN 1"/>
    <property type="match status" value="1"/>
</dbReference>
<dbReference type="STRING" id="1280837.A0A316VK05"/>
<dbReference type="EMBL" id="KZ819603">
    <property type="protein sequence ID" value="PWN35835.1"/>
    <property type="molecule type" value="Genomic_DNA"/>
</dbReference>
<evidence type="ECO:0000256" key="2">
    <source>
        <dbReference type="ARBA" id="ARBA00022786"/>
    </source>
</evidence>
<dbReference type="Gene3D" id="2.40.40.50">
    <property type="entry name" value="Ubiquitin fusion degradation protein UFD1, N-terminal domain"/>
    <property type="match status" value="1"/>
</dbReference>
<keyword evidence="2" id="KW-0833">Ubl conjugation pathway</keyword>